<dbReference type="GO" id="GO:0030170">
    <property type="term" value="F:pyridoxal phosphate binding"/>
    <property type="evidence" value="ECO:0007669"/>
    <property type="project" value="TreeGrafter"/>
</dbReference>
<dbReference type="Gene3D" id="2.40.37.10">
    <property type="entry name" value="Lyase, Ornithine Decarboxylase, Chain A, domain 1"/>
    <property type="match status" value="1"/>
</dbReference>
<evidence type="ECO:0000259" key="4">
    <source>
        <dbReference type="SMART" id="SM01005"/>
    </source>
</evidence>
<dbReference type="GO" id="GO:0009252">
    <property type="term" value="P:peptidoglycan biosynthetic process"/>
    <property type="evidence" value="ECO:0007669"/>
    <property type="project" value="TreeGrafter"/>
</dbReference>
<keyword evidence="3" id="KW-0413">Isomerase</keyword>
<accession>A0A6J6B3Q9</accession>
<evidence type="ECO:0000256" key="2">
    <source>
        <dbReference type="ARBA" id="ARBA00022898"/>
    </source>
</evidence>
<dbReference type="PANTHER" id="PTHR30511">
    <property type="entry name" value="ALANINE RACEMASE"/>
    <property type="match status" value="1"/>
</dbReference>
<dbReference type="EMBL" id="CAEZUR010000027">
    <property type="protein sequence ID" value="CAB4605249.1"/>
    <property type="molecule type" value="Genomic_DNA"/>
</dbReference>
<dbReference type="GO" id="GO:0030632">
    <property type="term" value="P:D-alanine biosynthetic process"/>
    <property type="evidence" value="ECO:0007669"/>
    <property type="project" value="TreeGrafter"/>
</dbReference>
<dbReference type="AlphaFoldDB" id="A0A6J6B3Q9"/>
<dbReference type="InterPro" id="IPR009006">
    <property type="entry name" value="Ala_racemase/Decarboxylase_C"/>
</dbReference>
<dbReference type="SMART" id="SM01005">
    <property type="entry name" value="Ala_racemase_C"/>
    <property type="match status" value="1"/>
</dbReference>
<dbReference type="GO" id="GO:0005829">
    <property type="term" value="C:cytosol"/>
    <property type="evidence" value="ECO:0007669"/>
    <property type="project" value="TreeGrafter"/>
</dbReference>
<dbReference type="GO" id="GO:0008784">
    <property type="term" value="F:alanine racemase activity"/>
    <property type="evidence" value="ECO:0007669"/>
    <property type="project" value="InterPro"/>
</dbReference>
<dbReference type="SUPFAM" id="SSF50621">
    <property type="entry name" value="Alanine racemase C-terminal domain-like"/>
    <property type="match status" value="1"/>
</dbReference>
<feature type="domain" description="Alanine racemase C-terminal" evidence="4">
    <location>
        <begin position="71"/>
        <end position="194"/>
    </location>
</feature>
<dbReference type="PANTHER" id="PTHR30511:SF0">
    <property type="entry name" value="ALANINE RACEMASE, CATABOLIC-RELATED"/>
    <property type="match status" value="1"/>
</dbReference>
<evidence type="ECO:0000256" key="1">
    <source>
        <dbReference type="ARBA" id="ARBA00001933"/>
    </source>
</evidence>
<dbReference type="InterPro" id="IPR000821">
    <property type="entry name" value="Ala_racemase"/>
</dbReference>
<protein>
    <submittedName>
        <fullName evidence="5">Unannotated protein</fullName>
    </submittedName>
</protein>
<evidence type="ECO:0000256" key="3">
    <source>
        <dbReference type="ARBA" id="ARBA00023235"/>
    </source>
</evidence>
<proteinExistence type="predicted"/>
<evidence type="ECO:0000313" key="5">
    <source>
        <dbReference type="EMBL" id="CAB4533314.1"/>
    </source>
</evidence>
<keyword evidence="2" id="KW-0663">Pyridoxal phosphate</keyword>
<dbReference type="InterPro" id="IPR011079">
    <property type="entry name" value="Ala_racemase_C"/>
</dbReference>
<dbReference type="Pfam" id="PF00842">
    <property type="entry name" value="Ala_racemase_C"/>
    <property type="match status" value="1"/>
</dbReference>
<dbReference type="PRINTS" id="PR00992">
    <property type="entry name" value="ALARACEMASE"/>
</dbReference>
<sequence>MSSRANPGKLRRELRFDRTIVNQNLSSLSLEFDTVKPLISAMNEPNGLLDLHGTELLLLEKVLGLRTEKPAVSLVGELVSVKQVPQGTGVSYGYLSRTSNQSNLALVALGFSDGLPRSATNLLRAGIAGQVFGGIGRIAMDQCVFDIGDAKFEVGSEVTLFGAHYSLEALAKDSGFTPLEILGRITARVTRTWVE</sequence>
<evidence type="ECO:0000313" key="6">
    <source>
        <dbReference type="EMBL" id="CAB4605249.1"/>
    </source>
</evidence>
<dbReference type="EMBL" id="CAEZSN010000002">
    <property type="protein sequence ID" value="CAB4533314.1"/>
    <property type="molecule type" value="Genomic_DNA"/>
</dbReference>
<organism evidence="5">
    <name type="scientific">freshwater metagenome</name>
    <dbReference type="NCBI Taxonomy" id="449393"/>
    <lineage>
        <taxon>unclassified sequences</taxon>
        <taxon>metagenomes</taxon>
        <taxon>ecological metagenomes</taxon>
    </lineage>
</organism>
<name>A0A6J6B3Q9_9ZZZZ</name>
<comment type="cofactor">
    <cofactor evidence="1">
        <name>pyridoxal 5'-phosphate</name>
        <dbReference type="ChEBI" id="CHEBI:597326"/>
    </cofactor>
</comment>
<reference evidence="5" key="1">
    <citation type="submission" date="2020-05" db="EMBL/GenBank/DDBJ databases">
        <authorList>
            <person name="Chiriac C."/>
            <person name="Salcher M."/>
            <person name="Ghai R."/>
            <person name="Kavagutti S V."/>
        </authorList>
    </citation>
    <scope>NUCLEOTIDE SEQUENCE</scope>
</reference>
<gene>
    <name evidence="5" type="ORF">UFOPK1433_00041</name>
    <name evidence="6" type="ORF">UFOPK1843_00458</name>
</gene>